<keyword evidence="3" id="KW-0378">Hydrolase</keyword>
<keyword evidence="6 8" id="KW-0472">Membrane</keyword>
<dbReference type="Pfam" id="PF01569">
    <property type="entry name" value="PAP2"/>
    <property type="match status" value="1"/>
</dbReference>
<dbReference type="GO" id="GO:0042392">
    <property type="term" value="F:sphingosine-1-phosphate phosphatase activity"/>
    <property type="evidence" value="ECO:0007669"/>
    <property type="project" value="TreeGrafter"/>
</dbReference>
<feature type="transmembrane region" description="Helical" evidence="8">
    <location>
        <begin position="107"/>
        <end position="124"/>
    </location>
</feature>
<reference evidence="11" key="1">
    <citation type="journal article" date="2017" name="Nat. Ecol. Evol.">
        <title>Genome expansion and lineage-specific genetic innovations in the forest pathogenic fungi Armillaria.</title>
        <authorList>
            <person name="Sipos G."/>
            <person name="Prasanna A.N."/>
            <person name="Walter M.C."/>
            <person name="O'Connor E."/>
            <person name="Balint B."/>
            <person name="Krizsan K."/>
            <person name="Kiss B."/>
            <person name="Hess J."/>
            <person name="Varga T."/>
            <person name="Slot J."/>
            <person name="Riley R."/>
            <person name="Boka B."/>
            <person name="Rigling D."/>
            <person name="Barry K."/>
            <person name="Lee J."/>
            <person name="Mihaltcheva S."/>
            <person name="LaButti K."/>
            <person name="Lipzen A."/>
            <person name="Waldron R."/>
            <person name="Moloney N.M."/>
            <person name="Sperisen C."/>
            <person name="Kredics L."/>
            <person name="Vagvoelgyi C."/>
            <person name="Patrignani A."/>
            <person name="Fitzpatrick D."/>
            <person name="Nagy I."/>
            <person name="Doyle S."/>
            <person name="Anderson J.B."/>
            <person name="Grigoriev I.V."/>
            <person name="Gueldener U."/>
            <person name="Muensterkoetter M."/>
            <person name="Nagy L.G."/>
        </authorList>
    </citation>
    <scope>NUCLEOTIDE SEQUENCE [LARGE SCALE GENOMIC DNA]</scope>
    <source>
        <strain evidence="11">C18/9</strain>
    </source>
</reference>
<dbReference type="STRING" id="47428.A0A284R3Y7"/>
<dbReference type="Proteomes" id="UP000219338">
    <property type="component" value="Unassembled WGS sequence"/>
</dbReference>
<comment type="subcellular location">
    <subcellularLocation>
        <location evidence="1">Endoplasmic reticulum membrane</location>
        <topology evidence="1">Multi-pass membrane protein</topology>
    </subcellularLocation>
</comment>
<feature type="transmembrane region" description="Helical" evidence="8">
    <location>
        <begin position="161"/>
        <end position="178"/>
    </location>
</feature>
<comment type="similarity">
    <text evidence="7">Belongs to the type 2 lipid phosphate phosphatase family.</text>
</comment>
<evidence type="ECO:0000256" key="6">
    <source>
        <dbReference type="ARBA" id="ARBA00023136"/>
    </source>
</evidence>
<dbReference type="GO" id="GO:0005789">
    <property type="term" value="C:endoplasmic reticulum membrane"/>
    <property type="evidence" value="ECO:0007669"/>
    <property type="project" value="UniProtKB-SubCell"/>
</dbReference>
<keyword evidence="11" id="KW-1185">Reference proteome</keyword>
<feature type="transmembrane region" description="Helical" evidence="8">
    <location>
        <begin position="218"/>
        <end position="235"/>
    </location>
</feature>
<evidence type="ECO:0000256" key="2">
    <source>
        <dbReference type="ARBA" id="ARBA00022692"/>
    </source>
</evidence>
<name>A0A284R3Y7_ARMOS</name>
<feature type="transmembrane region" description="Helical" evidence="8">
    <location>
        <begin position="359"/>
        <end position="381"/>
    </location>
</feature>
<evidence type="ECO:0000256" key="5">
    <source>
        <dbReference type="ARBA" id="ARBA00022989"/>
    </source>
</evidence>
<evidence type="ECO:0000256" key="8">
    <source>
        <dbReference type="SAM" id="Phobius"/>
    </source>
</evidence>
<organism evidence="10 11">
    <name type="scientific">Armillaria ostoyae</name>
    <name type="common">Armillaria root rot fungus</name>
    <dbReference type="NCBI Taxonomy" id="47428"/>
    <lineage>
        <taxon>Eukaryota</taxon>
        <taxon>Fungi</taxon>
        <taxon>Dikarya</taxon>
        <taxon>Basidiomycota</taxon>
        <taxon>Agaricomycotina</taxon>
        <taxon>Agaricomycetes</taxon>
        <taxon>Agaricomycetidae</taxon>
        <taxon>Agaricales</taxon>
        <taxon>Marasmiineae</taxon>
        <taxon>Physalacriaceae</taxon>
        <taxon>Armillaria</taxon>
    </lineage>
</organism>
<evidence type="ECO:0000256" key="1">
    <source>
        <dbReference type="ARBA" id="ARBA00004477"/>
    </source>
</evidence>
<feature type="domain" description="Phosphatidic acid phosphatase type 2/haloperoxidase" evidence="9">
    <location>
        <begin position="108"/>
        <end position="236"/>
    </location>
</feature>
<dbReference type="OMA" id="ADDCPCY"/>
<dbReference type="AlphaFoldDB" id="A0A284R3Y7"/>
<keyword evidence="4" id="KW-0256">Endoplasmic reticulum</keyword>
<dbReference type="SUPFAM" id="SSF48317">
    <property type="entry name" value="Acid phosphatase/Vanadium-dependent haloperoxidase"/>
    <property type="match status" value="1"/>
</dbReference>
<evidence type="ECO:0000313" key="11">
    <source>
        <dbReference type="Proteomes" id="UP000219338"/>
    </source>
</evidence>
<evidence type="ECO:0000256" key="4">
    <source>
        <dbReference type="ARBA" id="ARBA00022824"/>
    </source>
</evidence>
<dbReference type="EMBL" id="FUEG01000004">
    <property type="protein sequence ID" value="SJL03419.1"/>
    <property type="molecule type" value="Genomic_DNA"/>
</dbReference>
<accession>A0A284R3Y7</accession>
<dbReference type="PANTHER" id="PTHR14969:SF28">
    <property type="entry name" value="DIHYDROSPHINGOSINE 1-PHOSPHATE PHOSPHATASE LCB3-RELATED"/>
    <property type="match status" value="1"/>
</dbReference>
<dbReference type="CDD" id="cd03388">
    <property type="entry name" value="PAP2_SPPase1"/>
    <property type="match status" value="1"/>
</dbReference>
<dbReference type="PANTHER" id="PTHR14969">
    <property type="entry name" value="SPHINGOSINE-1-PHOSPHATE PHOSPHOHYDROLASE"/>
    <property type="match status" value="1"/>
</dbReference>
<proteinExistence type="inferred from homology"/>
<feature type="transmembrane region" description="Helical" evidence="8">
    <location>
        <begin position="190"/>
        <end position="211"/>
    </location>
</feature>
<dbReference type="InterPro" id="IPR036938">
    <property type="entry name" value="PAP2/HPO_sf"/>
</dbReference>
<feature type="transmembrane region" description="Helical" evidence="8">
    <location>
        <begin position="299"/>
        <end position="320"/>
    </location>
</feature>
<dbReference type="InterPro" id="IPR000326">
    <property type="entry name" value="PAP2/HPO"/>
</dbReference>
<keyword evidence="5 8" id="KW-1133">Transmembrane helix</keyword>
<protein>
    <recommendedName>
        <fullName evidence="9">Phosphatidic acid phosphatase type 2/haloperoxidase domain-containing protein</fullName>
    </recommendedName>
</protein>
<keyword evidence="2 8" id="KW-0812">Transmembrane</keyword>
<feature type="transmembrane region" description="Helical" evidence="8">
    <location>
        <begin position="78"/>
        <end position="101"/>
    </location>
</feature>
<evidence type="ECO:0000256" key="7">
    <source>
        <dbReference type="ARBA" id="ARBA00038324"/>
    </source>
</evidence>
<dbReference type="SMART" id="SM00014">
    <property type="entry name" value="acidPPc"/>
    <property type="match status" value="1"/>
</dbReference>
<evidence type="ECO:0000313" key="10">
    <source>
        <dbReference type="EMBL" id="SJL03419.1"/>
    </source>
</evidence>
<dbReference type="OrthoDB" id="301434at2759"/>
<sequence length="532" mass="59211">MSDYDSSRESSPCRDDKSSHRNFYLGLSQGRQPSDAYDTLLPPWRAAIRRKLTQTVHLESKVIACMQEYIRTPWLDAYFVYTSSLGTHTFFMTVLPVLYFFGYEDMGRGLVIVLALGVYFSSFIKDLICSPRPFSPPVTRLTIGTHHLEYGFPSTHSTNSVSIALFLFGHVYLLASGAPNSELSPVISPFTYNVLVVLLIFYTFSIVFGRLYTAMHSFTDCVVGVILGAGLWWTHTSFPGIPVKVPYTSTTVYFARGLGAGKWMDDWVQSGGWEVPLILISVCLLAVNQHPQPVDDCPCFEDAIAFGSVVLGLLVGSWGVSFTNLSERRAVVMPGSGWVFDQTLATWIAVERGWQDVCLWWGVAALKMVVGILTIFAWRILAKSALHITLPPLYRLLSKSFRLPNRRFYTPATDYKNVPSEFAHEGGLRPIPSVIDLPGSVEMEMGEGSAFSYPTPGTRAVKMRNGNEKVRFANGKGAVEREQEKEDEVKHYDADVLTKVTVYAGIALLASQVLPVMFDVLGWGVRSWPVDA</sequence>
<dbReference type="Gene3D" id="1.20.144.10">
    <property type="entry name" value="Phosphatidic acid phosphatase type 2/haloperoxidase"/>
    <property type="match status" value="1"/>
</dbReference>
<evidence type="ECO:0000259" key="9">
    <source>
        <dbReference type="SMART" id="SM00014"/>
    </source>
</evidence>
<gene>
    <name evidence="10" type="ORF">ARMOST_06774</name>
</gene>
<evidence type="ECO:0000256" key="3">
    <source>
        <dbReference type="ARBA" id="ARBA00022801"/>
    </source>
</evidence>